<organism evidence="4 5">
    <name type="scientific">Coraliomargarita algicola</name>
    <dbReference type="NCBI Taxonomy" id="3092156"/>
    <lineage>
        <taxon>Bacteria</taxon>
        <taxon>Pseudomonadati</taxon>
        <taxon>Verrucomicrobiota</taxon>
        <taxon>Opitutia</taxon>
        <taxon>Puniceicoccales</taxon>
        <taxon>Coraliomargaritaceae</taxon>
        <taxon>Coraliomargarita</taxon>
    </lineage>
</organism>
<dbReference type="Gene3D" id="3.40.50.1110">
    <property type="entry name" value="SGNH hydrolase"/>
    <property type="match status" value="1"/>
</dbReference>
<evidence type="ECO:0000313" key="4">
    <source>
        <dbReference type="EMBL" id="WPJ96732.1"/>
    </source>
</evidence>
<accession>A0ABZ0RMK0</accession>
<gene>
    <name evidence="4" type="ORF">SH580_03310</name>
</gene>
<dbReference type="Pfam" id="PF03629">
    <property type="entry name" value="SASA"/>
    <property type="match status" value="1"/>
</dbReference>
<protein>
    <submittedName>
        <fullName evidence="4">Sialate O-acetylesterase</fullName>
    </submittedName>
</protein>
<feature type="region of interest" description="Disordered" evidence="2">
    <location>
        <begin position="421"/>
        <end position="441"/>
    </location>
</feature>
<evidence type="ECO:0000256" key="2">
    <source>
        <dbReference type="SAM" id="MobiDB-lite"/>
    </source>
</evidence>
<dbReference type="EMBL" id="CP138858">
    <property type="protein sequence ID" value="WPJ96732.1"/>
    <property type="molecule type" value="Genomic_DNA"/>
</dbReference>
<feature type="domain" description="Sialate O-acetylesterase" evidence="3">
    <location>
        <begin position="389"/>
        <end position="602"/>
    </location>
</feature>
<proteinExistence type="predicted"/>
<evidence type="ECO:0000313" key="5">
    <source>
        <dbReference type="Proteomes" id="UP001324993"/>
    </source>
</evidence>
<reference evidence="4 5" key="1">
    <citation type="submission" date="2023-11" db="EMBL/GenBank/DDBJ databases">
        <title>Coraliomargarita sp. nov., isolated from marine algae.</title>
        <authorList>
            <person name="Lee J.K."/>
            <person name="Baek J.H."/>
            <person name="Kim J.M."/>
            <person name="Choi D.G."/>
            <person name="Jeon C.O."/>
        </authorList>
    </citation>
    <scope>NUCLEOTIDE SEQUENCE [LARGE SCALE GENOMIC DNA]</scope>
    <source>
        <strain evidence="4 5">J2-16</strain>
    </source>
</reference>
<dbReference type="SUPFAM" id="SSF52266">
    <property type="entry name" value="SGNH hydrolase"/>
    <property type="match status" value="1"/>
</dbReference>
<name>A0ABZ0RMK0_9BACT</name>
<dbReference type="Proteomes" id="UP001324993">
    <property type="component" value="Chromosome"/>
</dbReference>
<evidence type="ECO:0000256" key="1">
    <source>
        <dbReference type="ARBA" id="ARBA00022801"/>
    </source>
</evidence>
<dbReference type="RefSeq" id="WP_319833589.1">
    <property type="nucleotide sequence ID" value="NZ_CP138858.1"/>
</dbReference>
<evidence type="ECO:0000259" key="3">
    <source>
        <dbReference type="Pfam" id="PF03629"/>
    </source>
</evidence>
<sequence>MKRVALVSPLFYRLPLVVFLLLCHLPAALLAVSAFSETVTIREELGRWRISIKGDPIIEAQVGQDGSLLDLRFIQPGEFYGLVANSHRPSFVRLGTGLPDLNSFGGSRGFFLYQGTTVDLERVEQVDVNSLRAEGERASVHYHFAAEGVQIRVENKTSQPMQALMVIDPTVRAVASLGGERLRTPTVQLWSDTTWYQDGVSAWWQVQIEGGDRIWGPSEETGKAWRKGLFQVWEATLQPHEVREISITAKPILDEETAELKERCEDAVPGYRMAELAFQSPKPSVSGALTLFSPKDYQVFQRRSRMQGQVLLSGAVPVGTESLVYRFLGSGLSGELPDRWRELGGKPVAASFSEWVDLPAGGWYRLEMQARRGEEVLADVHVEHVGVGEVFVICGQSNSTNYGERRKLTARTQTGLVSSFSGESWSLSEDPQPGSTDGSQGGSPWTYFGDAMVARYQVPVAVAVTGHGGAPVKRWLPGKFPFYWLMSRIHQLGPNGFRALLWHQGEADAKGTSEAYYDSLTRVIDGTRSVAGWNIPWMVAQVSYTGSQRPLSPATRLAQQRIWDEGIALVGPDTDTLLGENRVGVHFSELGLKNHGELWAEKVGVYLDQVLEAEAAQGVDY</sequence>
<dbReference type="InterPro" id="IPR005181">
    <property type="entry name" value="SASA"/>
</dbReference>
<keyword evidence="5" id="KW-1185">Reference proteome</keyword>
<keyword evidence="1" id="KW-0378">Hydrolase</keyword>
<dbReference type="InterPro" id="IPR036514">
    <property type="entry name" value="SGNH_hydro_sf"/>
</dbReference>